<dbReference type="EMBL" id="CP001734">
    <property type="protein sequence ID" value="ACV69058.1"/>
    <property type="molecule type" value="Genomic_DNA"/>
</dbReference>
<evidence type="ECO:0000259" key="3">
    <source>
        <dbReference type="SMART" id="SM00849"/>
    </source>
</evidence>
<dbReference type="SMART" id="SM00849">
    <property type="entry name" value="Lactamase_B"/>
    <property type="match status" value="1"/>
</dbReference>
<organism evidence="4 5">
    <name type="scientific">Desulfohalobium retbaense (strain ATCC 49708 / DSM 5692 / JCM 16813 / HR100)</name>
    <dbReference type="NCBI Taxonomy" id="485915"/>
    <lineage>
        <taxon>Bacteria</taxon>
        <taxon>Pseudomonadati</taxon>
        <taxon>Thermodesulfobacteriota</taxon>
        <taxon>Desulfovibrionia</taxon>
        <taxon>Desulfovibrionales</taxon>
        <taxon>Desulfohalobiaceae</taxon>
        <taxon>Desulfohalobium</taxon>
    </lineage>
</organism>
<feature type="domain" description="Metallo-beta-lactamase" evidence="3">
    <location>
        <begin position="10"/>
        <end position="193"/>
    </location>
</feature>
<gene>
    <name evidence="4" type="ordered locus">Dret_1774</name>
</gene>
<dbReference type="InterPro" id="IPR036866">
    <property type="entry name" value="RibonucZ/Hydroxyglut_hydro"/>
</dbReference>
<dbReference type="OrthoDB" id="9789133at2"/>
<reference evidence="4 5" key="2">
    <citation type="journal article" date="2010" name="Stand. Genomic Sci.">
        <title>Complete genome sequence of Desulfohalobium retbaense type strain (HR(100)).</title>
        <authorList>
            <person name="Spring S."/>
            <person name="Nolan M."/>
            <person name="Lapidus A."/>
            <person name="Glavina Del Rio T."/>
            <person name="Copeland A."/>
            <person name="Tice H."/>
            <person name="Cheng J.F."/>
            <person name="Lucas S."/>
            <person name="Land M."/>
            <person name="Chen F."/>
            <person name="Bruce D."/>
            <person name="Goodwin L."/>
            <person name="Pitluck S."/>
            <person name="Ivanova N."/>
            <person name="Mavromatis K."/>
            <person name="Mikhailova N."/>
            <person name="Pati A."/>
            <person name="Chen A."/>
            <person name="Palaniappan K."/>
            <person name="Hauser L."/>
            <person name="Chang Y.J."/>
            <person name="Jeffries C.D."/>
            <person name="Munk C."/>
            <person name="Kiss H."/>
            <person name="Chain P."/>
            <person name="Han C."/>
            <person name="Brettin T."/>
            <person name="Detter J.C."/>
            <person name="Schuler E."/>
            <person name="Goker M."/>
            <person name="Rohde M."/>
            <person name="Bristow J."/>
            <person name="Eisen J.A."/>
            <person name="Markowitz V."/>
            <person name="Hugenholtz P."/>
            <person name="Kyrpides N.C."/>
            <person name="Klenk H.P."/>
        </authorList>
    </citation>
    <scope>NUCLEOTIDE SEQUENCE [LARGE SCALE GENOMIC DNA]</scope>
    <source>
        <strain evidence="4 5">DSM 5692</strain>
    </source>
</reference>
<dbReference type="Pfam" id="PF13483">
    <property type="entry name" value="Lactamase_B_3"/>
    <property type="match status" value="1"/>
</dbReference>
<keyword evidence="1 2" id="KW-0378">Hydrolase</keyword>
<dbReference type="NCBIfam" id="NF001911">
    <property type="entry name" value="PRK00685.1"/>
    <property type="match status" value="1"/>
</dbReference>
<dbReference type="GO" id="GO:0016787">
    <property type="term" value="F:hydrolase activity"/>
    <property type="evidence" value="ECO:0007669"/>
    <property type="project" value="UniProtKB-UniRule"/>
</dbReference>
<dbReference type="eggNOG" id="COG2220">
    <property type="taxonomic scope" value="Bacteria"/>
</dbReference>
<dbReference type="InterPro" id="IPR022877">
    <property type="entry name" value="UPF0173"/>
</dbReference>
<dbReference type="Gene3D" id="3.60.15.10">
    <property type="entry name" value="Ribonuclease Z/Hydroxyacylglutathione hydrolase-like"/>
    <property type="match status" value="1"/>
</dbReference>
<protein>
    <recommendedName>
        <fullName evidence="2">UPF0173 metal-dependent hydrolase Dret_1774</fullName>
    </recommendedName>
</protein>
<dbReference type="KEGG" id="drt:Dret_1774"/>
<sequence length="239" mass="25741">MAQNTLTWHGHANFQITTPNLDILIDPWFEGNPAAITESGEVGKVDLVCVTHDHQDHIGQAVDICRSSGAQFLGIVETAGKVVSDGLPAAQIVNGIGINIGGTVRVQDVDITMVQAFHSSASGTPVGFIFRLEDGFTIYHAGDTGIFSSMELFGQLYDIDLAILPIGGIFTMDPRHAALACKLLQCKRVVPMHWGSFPVLEQNTTKFEEEIDKVAPDTGISVLEVGKPLQLPDKSLCEC</sequence>
<dbReference type="InterPro" id="IPR050114">
    <property type="entry name" value="UPF0173_UPF0282_UlaG_hydrolase"/>
</dbReference>
<keyword evidence="5" id="KW-1185">Reference proteome</keyword>
<reference evidence="5" key="1">
    <citation type="submission" date="2009-09" db="EMBL/GenBank/DDBJ databases">
        <title>The complete chromosome of Desulfohalobium retbaense DSM 5692.</title>
        <authorList>
            <consortium name="US DOE Joint Genome Institute (JGI-PGF)"/>
            <person name="Lucas S."/>
            <person name="Copeland A."/>
            <person name="Lapidus A."/>
            <person name="Glavina del Rio T."/>
            <person name="Dalin E."/>
            <person name="Tice H."/>
            <person name="Bruce D."/>
            <person name="Goodwin L."/>
            <person name="Pitluck S."/>
            <person name="Kyrpides N."/>
            <person name="Mavromatis K."/>
            <person name="Ivanova N."/>
            <person name="Mikhailova N."/>
            <person name="Munk A.C."/>
            <person name="Brettin T."/>
            <person name="Detter J.C."/>
            <person name="Han C."/>
            <person name="Tapia R."/>
            <person name="Larimer F."/>
            <person name="Land M."/>
            <person name="Hauser L."/>
            <person name="Markowitz V."/>
            <person name="Cheng J.-F."/>
            <person name="Hugenholtz P."/>
            <person name="Woyke T."/>
            <person name="Wu D."/>
            <person name="Spring S."/>
            <person name="Klenk H.-P."/>
            <person name="Eisen J.A."/>
        </authorList>
    </citation>
    <scope>NUCLEOTIDE SEQUENCE [LARGE SCALE GENOMIC DNA]</scope>
    <source>
        <strain evidence="5">DSM 5692</strain>
    </source>
</reference>
<evidence type="ECO:0000313" key="4">
    <source>
        <dbReference type="EMBL" id="ACV69058.1"/>
    </source>
</evidence>
<evidence type="ECO:0000256" key="1">
    <source>
        <dbReference type="ARBA" id="ARBA00022801"/>
    </source>
</evidence>
<evidence type="ECO:0000313" key="5">
    <source>
        <dbReference type="Proteomes" id="UP000001052"/>
    </source>
</evidence>
<dbReference type="RefSeq" id="WP_015752201.1">
    <property type="nucleotide sequence ID" value="NC_013223.1"/>
</dbReference>
<dbReference type="HOGENOM" id="CLU_070010_4_0_7"/>
<comment type="similarity">
    <text evidence="2">Belongs to the UPF0173 family.</text>
</comment>
<dbReference type="PANTHER" id="PTHR43546">
    <property type="entry name" value="UPF0173 METAL-DEPENDENT HYDROLASE MJ1163-RELATED"/>
    <property type="match status" value="1"/>
</dbReference>
<accession>C8X3R1</accession>
<dbReference type="AlphaFoldDB" id="C8X3R1"/>
<proteinExistence type="inferred from homology"/>
<dbReference type="HAMAP" id="MF_00457">
    <property type="entry name" value="UPF0173"/>
    <property type="match status" value="1"/>
</dbReference>
<dbReference type="Proteomes" id="UP000001052">
    <property type="component" value="Chromosome"/>
</dbReference>
<dbReference type="InterPro" id="IPR001279">
    <property type="entry name" value="Metallo-B-lactamas"/>
</dbReference>
<dbReference type="SUPFAM" id="SSF56281">
    <property type="entry name" value="Metallo-hydrolase/oxidoreductase"/>
    <property type="match status" value="1"/>
</dbReference>
<name>C8X3R1_DESRD</name>
<evidence type="ECO:0000256" key="2">
    <source>
        <dbReference type="HAMAP-Rule" id="MF_00457"/>
    </source>
</evidence>
<dbReference type="PANTHER" id="PTHR43546:SF3">
    <property type="entry name" value="UPF0173 METAL-DEPENDENT HYDROLASE MJ1163"/>
    <property type="match status" value="1"/>
</dbReference>